<dbReference type="InterPro" id="IPR036102">
    <property type="entry name" value="OsmC/Ohrsf"/>
</dbReference>
<keyword evidence="2" id="KW-1185">Reference proteome</keyword>
<dbReference type="AlphaFoldDB" id="A0AAV5GNM3"/>
<dbReference type="InterPro" id="IPR052924">
    <property type="entry name" value="OsmC/Ohr_hydroprdx_reductase"/>
</dbReference>
<accession>A0AAV5GNM3</accession>
<comment type="caution">
    <text evidence="1">The sequence shown here is derived from an EMBL/GenBank/DDBJ whole genome shotgun (WGS) entry which is preliminary data.</text>
</comment>
<dbReference type="EMBL" id="BQKY01000008">
    <property type="protein sequence ID" value="GJN91151.1"/>
    <property type="molecule type" value="Genomic_DNA"/>
</dbReference>
<gene>
    <name evidence="1" type="ORF">Rhopal_004169-T1</name>
</gene>
<dbReference type="SUPFAM" id="SSF82784">
    <property type="entry name" value="OsmC-like"/>
    <property type="match status" value="1"/>
</dbReference>
<dbReference type="Pfam" id="PF02566">
    <property type="entry name" value="OsmC"/>
    <property type="match status" value="1"/>
</dbReference>
<dbReference type="PANTHER" id="PTHR35368:SF1">
    <property type="entry name" value="HYDROPEROXIDE REDUCTASE"/>
    <property type="match status" value="1"/>
</dbReference>
<protein>
    <recommendedName>
        <fullName evidence="3">OsmC family protein</fullName>
    </recommendedName>
</protein>
<organism evidence="1 2">
    <name type="scientific">Rhodotorula paludigena</name>
    <dbReference type="NCBI Taxonomy" id="86838"/>
    <lineage>
        <taxon>Eukaryota</taxon>
        <taxon>Fungi</taxon>
        <taxon>Dikarya</taxon>
        <taxon>Basidiomycota</taxon>
        <taxon>Pucciniomycotina</taxon>
        <taxon>Microbotryomycetes</taxon>
        <taxon>Sporidiobolales</taxon>
        <taxon>Sporidiobolaceae</taxon>
        <taxon>Rhodotorula</taxon>
    </lineage>
</organism>
<evidence type="ECO:0008006" key="3">
    <source>
        <dbReference type="Google" id="ProtNLM"/>
    </source>
</evidence>
<evidence type="ECO:0000313" key="2">
    <source>
        <dbReference type="Proteomes" id="UP001342314"/>
    </source>
</evidence>
<evidence type="ECO:0000313" key="1">
    <source>
        <dbReference type="EMBL" id="GJN91151.1"/>
    </source>
</evidence>
<name>A0AAV5GNM3_9BASI</name>
<dbReference type="PANTHER" id="PTHR35368">
    <property type="entry name" value="HYDROPEROXIDE REDUCTASE"/>
    <property type="match status" value="1"/>
</dbReference>
<proteinExistence type="predicted"/>
<dbReference type="Gene3D" id="3.30.300.20">
    <property type="match status" value="1"/>
</dbReference>
<reference evidence="1 2" key="1">
    <citation type="submission" date="2021-12" db="EMBL/GenBank/DDBJ databases">
        <title>High titer production of polyol ester of fatty acids by Rhodotorula paludigena BS15 towards product separation-free biomass refinery.</title>
        <authorList>
            <person name="Mano J."/>
            <person name="Ono H."/>
            <person name="Tanaka T."/>
            <person name="Naito K."/>
            <person name="Sushida H."/>
            <person name="Ike M."/>
            <person name="Tokuyasu K."/>
            <person name="Kitaoka M."/>
        </authorList>
    </citation>
    <scope>NUCLEOTIDE SEQUENCE [LARGE SCALE GENOMIC DNA]</scope>
    <source>
        <strain evidence="1 2">BS15</strain>
    </source>
</reference>
<dbReference type="Proteomes" id="UP001342314">
    <property type="component" value="Unassembled WGS sequence"/>
</dbReference>
<sequence length="170" mass="17812">MDKAALQAQQAPLKAQYTSNPSSALVTLSSSSTLEEGDGVACSLSVGKALKKAGLHKMAGGTDAEQLCSGDMLLESLVACTGVTLKAVATSLEIPLQKGTVTAEGDLDFRGTLGVDKSVPVGFLAIRLKFDLDCPDTPQEKIDLLIKLTERYCVVLQTLKNAVPCESQVV</sequence>
<dbReference type="InterPro" id="IPR015946">
    <property type="entry name" value="KH_dom-like_a/b"/>
</dbReference>
<dbReference type="InterPro" id="IPR003718">
    <property type="entry name" value="OsmC/Ohr_fam"/>
</dbReference>